<sequence length="138" mass="15322">MERKAQCMCGKLTIQVRGDPSITLACNCQNCQRRTGSVFGVGAYFDNHKITGREGTPKSFRVATESGNSVTTYFCSNCGSTLYIEAEMFTGMTGIPVGCFTDPGFPEPTLSAWNQSKYDWVQFPEHWLKLEKQAPNKS</sequence>
<accession>A0A3D8ME70</accession>
<dbReference type="GO" id="GO:0046872">
    <property type="term" value="F:metal ion binding"/>
    <property type="evidence" value="ECO:0007669"/>
    <property type="project" value="UniProtKB-KW"/>
</dbReference>
<evidence type="ECO:0000313" key="6">
    <source>
        <dbReference type="EMBL" id="RDV29125.1"/>
    </source>
</evidence>
<organism evidence="6 7">
    <name type="scientific">Alteromonas aestuariivivens</name>
    <dbReference type="NCBI Taxonomy" id="1938339"/>
    <lineage>
        <taxon>Bacteria</taxon>
        <taxon>Pseudomonadati</taxon>
        <taxon>Pseudomonadota</taxon>
        <taxon>Gammaproteobacteria</taxon>
        <taxon>Alteromonadales</taxon>
        <taxon>Alteromonadaceae</taxon>
        <taxon>Alteromonas/Salinimonas group</taxon>
        <taxon>Alteromonas</taxon>
    </lineage>
</organism>
<dbReference type="AlphaFoldDB" id="A0A3D8ME70"/>
<reference evidence="7" key="1">
    <citation type="submission" date="2018-08" db="EMBL/GenBank/DDBJ databases">
        <authorList>
            <person name="Zhang J."/>
            <person name="Du Z.-J."/>
        </authorList>
    </citation>
    <scope>NUCLEOTIDE SEQUENCE [LARGE SCALE GENOMIC DNA]</scope>
    <source>
        <strain evidence="7">KCTC 52655</strain>
    </source>
</reference>
<comment type="caution">
    <text evidence="6">The sequence shown here is derived from an EMBL/GenBank/DDBJ whole genome shotgun (WGS) entry which is preliminary data.</text>
</comment>
<dbReference type="Pfam" id="PF04828">
    <property type="entry name" value="GFA"/>
    <property type="match status" value="1"/>
</dbReference>
<dbReference type="PANTHER" id="PTHR33337:SF40">
    <property type="entry name" value="CENP-V_GFA DOMAIN-CONTAINING PROTEIN-RELATED"/>
    <property type="match status" value="1"/>
</dbReference>
<dbReference type="RefSeq" id="WP_115591415.1">
    <property type="nucleotide sequence ID" value="NZ_QRHA01000001.1"/>
</dbReference>
<evidence type="ECO:0000256" key="1">
    <source>
        <dbReference type="ARBA" id="ARBA00005495"/>
    </source>
</evidence>
<proteinExistence type="inferred from homology"/>
<evidence type="ECO:0000256" key="3">
    <source>
        <dbReference type="ARBA" id="ARBA00022833"/>
    </source>
</evidence>
<dbReference type="Proteomes" id="UP000256561">
    <property type="component" value="Unassembled WGS sequence"/>
</dbReference>
<gene>
    <name evidence="6" type="ORF">DXV75_01290</name>
</gene>
<dbReference type="Gene3D" id="3.90.1590.10">
    <property type="entry name" value="glutathione-dependent formaldehyde- activating enzyme (gfa)"/>
    <property type="match status" value="1"/>
</dbReference>
<name>A0A3D8ME70_9ALTE</name>
<dbReference type="EMBL" id="QRHA01000001">
    <property type="protein sequence ID" value="RDV29125.1"/>
    <property type="molecule type" value="Genomic_DNA"/>
</dbReference>
<keyword evidence="4" id="KW-0456">Lyase</keyword>
<evidence type="ECO:0000256" key="2">
    <source>
        <dbReference type="ARBA" id="ARBA00022723"/>
    </source>
</evidence>
<dbReference type="SUPFAM" id="SSF51316">
    <property type="entry name" value="Mss4-like"/>
    <property type="match status" value="1"/>
</dbReference>
<dbReference type="OrthoDB" id="4188830at2"/>
<dbReference type="PANTHER" id="PTHR33337">
    <property type="entry name" value="GFA DOMAIN-CONTAINING PROTEIN"/>
    <property type="match status" value="1"/>
</dbReference>
<keyword evidence="7" id="KW-1185">Reference proteome</keyword>
<evidence type="ECO:0000256" key="4">
    <source>
        <dbReference type="ARBA" id="ARBA00023239"/>
    </source>
</evidence>
<evidence type="ECO:0000313" key="7">
    <source>
        <dbReference type="Proteomes" id="UP000256561"/>
    </source>
</evidence>
<dbReference type="PROSITE" id="PS51891">
    <property type="entry name" value="CENP_V_GFA"/>
    <property type="match status" value="1"/>
</dbReference>
<dbReference type="InterPro" id="IPR011057">
    <property type="entry name" value="Mss4-like_sf"/>
</dbReference>
<keyword evidence="2" id="KW-0479">Metal-binding</keyword>
<keyword evidence="3" id="KW-0862">Zinc</keyword>
<protein>
    <submittedName>
        <fullName evidence="6">Aldehyde-activating protein</fullName>
    </submittedName>
</protein>
<comment type="similarity">
    <text evidence="1">Belongs to the Gfa family.</text>
</comment>
<dbReference type="GO" id="GO:0016846">
    <property type="term" value="F:carbon-sulfur lyase activity"/>
    <property type="evidence" value="ECO:0007669"/>
    <property type="project" value="InterPro"/>
</dbReference>
<dbReference type="InterPro" id="IPR006913">
    <property type="entry name" value="CENP-V/GFA"/>
</dbReference>
<feature type="domain" description="CENP-V/GFA" evidence="5">
    <location>
        <begin position="3"/>
        <end position="119"/>
    </location>
</feature>
<evidence type="ECO:0000259" key="5">
    <source>
        <dbReference type="PROSITE" id="PS51891"/>
    </source>
</evidence>